<evidence type="ECO:0000256" key="1">
    <source>
        <dbReference type="ARBA" id="ARBA00007118"/>
    </source>
</evidence>
<keyword evidence="5" id="KW-1185">Reference proteome</keyword>
<comment type="similarity">
    <text evidence="1">Belongs to the nitroreductase family.</text>
</comment>
<dbReference type="InterPro" id="IPR029479">
    <property type="entry name" value="Nitroreductase"/>
</dbReference>
<dbReference type="Pfam" id="PF00881">
    <property type="entry name" value="Nitroreductase"/>
    <property type="match status" value="1"/>
</dbReference>
<organism evidence="4 5">
    <name type="scientific">Gordonia sputi NBRC 100414</name>
    <dbReference type="NCBI Taxonomy" id="1089453"/>
    <lineage>
        <taxon>Bacteria</taxon>
        <taxon>Bacillati</taxon>
        <taxon>Actinomycetota</taxon>
        <taxon>Actinomycetes</taxon>
        <taxon>Mycobacteriales</taxon>
        <taxon>Gordoniaceae</taxon>
        <taxon>Gordonia</taxon>
    </lineage>
</organism>
<dbReference type="Gene3D" id="3.40.109.10">
    <property type="entry name" value="NADH Oxidase"/>
    <property type="match status" value="1"/>
</dbReference>
<evidence type="ECO:0000313" key="5">
    <source>
        <dbReference type="Proteomes" id="UP000005845"/>
    </source>
</evidence>
<dbReference type="InterPro" id="IPR000415">
    <property type="entry name" value="Nitroreductase-like"/>
</dbReference>
<dbReference type="PANTHER" id="PTHR43673">
    <property type="entry name" value="NAD(P)H NITROREDUCTASE YDGI-RELATED"/>
    <property type="match status" value="1"/>
</dbReference>
<accession>H5TV31</accession>
<dbReference type="AlphaFoldDB" id="H5TV31"/>
<evidence type="ECO:0000313" key="4">
    <source>
        <dbReference type="EMBL" id="GAB37339.1"/>
    </source>
</evidence>
<dbReference type="EMBL" id="BAFC01000006">
    <property type="protein sequence ID" value="GAB37339.1"/>
    <property type="molecule type" value="Genomic_DNA"/>
</dbReference>
<feature type="domain" description="Nitroreductase" evidence="3">
    <location>
        <begin position="22"/>
        <end position="201"/>
    </location>
</feature>
<proteinExistence type="inferred from homology"/>
<name>H5TV31_9ACTN</name>
<comment type="caution">
    <text evidence="4">The sequence shown here is derived from an EMBL/GenBank/DDBJ whole genome shotgun (WGS) entry which is preliminary data.</text>
</comment>
<dbReference type="SUPFAM" id="SSF55469">
    <property type="entry name" value="FMN-dependent nitroreductase-like"/>
    <property type="match status" value="1"/>
</dbReference>
<evidence type="ECO:0000259" key="3">
    <source>
        <dbReference type="Pfam" id="PF00881"/>
    </source>
</evidence>
<dbReference type="Proteomes" id="UP000005845">
    <property type="component" value="Unassembled WGS sequence"/>
</dbReference>
<sequence length="233" mass="24829">MDSDTSTSGFDLSEAMRTTFASRSYTDDPLPDDVLFDILDVARFAPSGGNRQGAHVTVVRDAETKRRIADLSKPAARRYLAQKAAGESPWNPVNPTSVTEADLEAVDGVDAFVSPLINAPVVLVVSVDLAVVAATDQDLDRIGVISGASIYPLVWNILLQARAHGFGGTVTTMAAASEPAVQELLGLPTTHAVAAVLPIGKPVKQLTKLRRQPVDEFVTIERFDGPPLRATQD</sequence>
<dbReference type="PANTHER" id="PTHR43673:SF10">
    <property type="entry name" value="NADH DEHYDROGENASE_NAD(P)H NITROREDUCTASE XCC3605-RELATED"/>
    <property type="match status" value="1"/>
</dbReference>
<dbReference type="CDD" id="cd02062">
    <property type="entry name" value="Nitro_FMN_reductase"/>
    <property type="match status" value="1"/>
</dbReference>
<gene>
    <name evidence="4" type="ORF">GOSPT_006_00300</name>
</gene>
<keyword evidence="2" id="KW-0560">Oxidoreductase</keyword>
<protein>
    <submittedName>
        <fullName evidence="4">Putative oxidoreductase</fullName>
    </submittedName>
</protein>
<reference evidence="4 5" key="1">
    <citation type="submission" date="2012-02" db="EMBL/GenBank/DDBJ databases">
        <title>Whole genome shotgun sequence of Gordonia sputi NBRC 100414.</title>
        <authorList>
            <person name="Yoshida I."/>
            <person name="Hosoyama A."/>
            <person name="Tsuchikane K."/>
            <person name="Katsumata H."/>
            <person name="Yamazaki S."/>
            <person name="Fujita N."/>
        </authorList>
    </citation>
    <scope>NUCLEOTIDE SEQUENCE [LARGE SCALE GENOMIC DNA]</scope>
    <source>
        <strain evidence="4 5">NBRC 100414</strain>
    </source>
</reference>
<evidence type="ECO:0000256" key="2">
    <source>
        <dbReference type="ARBA" id="ARBA00023002"/>
    </source>
</evidence>
<dbReference type="eggNOG" id="COG0778">
    <property type="taxonomic scope" value="Bacteria"/>
</dbReference>
<dbReference type="GO" id="GO:0016491">
    <property type="term" value="F:oxidoreductase activity"/>
    <property type="evidence" value="ECO:0007669"/>
    <property type="project" value="UniProtKB-KW"/>
</dbReference>